<evidence type="ECO:0000313" key="3">
    <source>
        <dbReference type="Proteomes" id="UP000799424"/>
    </source>
</evidence>
<keyword evidence="3" id="KW-1185">Reference proteome</keyword>
<sequence length="406" mass="44269">MVIVLEQLNGALAGGIGLVSETIAAYRKQEGSVVVSPVQSSEPSPPNPETDEDQWELDQVGHDLRRASADGEQKIIRNPSRQAEEFLKRHPLPVLSSGGPPITGRLPHPVIIPQRRPGDRLRGFVRAYAPDLMNCGIDQETWMDLLVTFTRASRAPKWMAALNLAGVAGFAIPAHAAGAGVGIAVQIITAIAMELKGRIQSNNFLKQLNEGFFRPRGLYCLVMSFDNTHKTTLTEEDLVQNANLVSTTKTGLKKYTNKIRASDGLSGPVDFPNAAPLVSPGLDWLAENGNADQKKKLQGSTKFCKIVADYYDRRAQADYAFKNPASPLAVAPTRGFASKYGDPSDATNLSPLSLATYGFIPYSRSTYIKRSRGGNRKIKDKVLYLIVISMPSDEDLERAEGSETNF</sequence>
<accession>A0A6A6ZHC3</accession>
<dbReference type="AlphaFoldDB" id="A0A6A6ZHC3"/>
<organism evidence="2 3">
    <name type="scientific">Ophiobolus disseminans</name>
    <dbReference type="NCBI Taxonomy" id="1469910"/>
    <lineage>
        <taxon>Eukaryota</taxon>
        <taxon>Fungi</taxon>
        <taxon>Dikarya</taxon>
        <taxon>Ascomycota</taxon>
        <taxon>Pezizomycotina</taxon>
        <taxon>Dothideomycetes</taxon>
        <taxon>Pleosporomycetidae</taxon>
        <taxon>Pleosporales</taxon>
        <taxon>Pleosporineae</taxon>
        <taxon>Phaeosphaeriaceae</taxon>
        <taxon>Ophiobolus</taxon>
    </lineage>
</organism>
<name>A0A6A6ZHC3_9PLEO</name>
<protein>
    <submittedName>
        <fullName evidence="2">Uncharacterized protein</fullName>
    </submittedName>
</protein>
<dbReference type="PANTHER" id="PTHR38887">
    <property type="entry name" value="CHROMOSOME 21, WHOLE GENOME SHOTGUN SEQUENCE"/>
    <property type="match status" value="1"/>
</dbReference>
<dbReference type="PANTHER" id="PTHR38887:SF1">
    <property type="entry name" value="RAS MODIFICATION PROTEIN ERF4"/>
    <property type="match status" value="1"/>
</dbReference>
<feature type="region of interest" description="Disordered" evidence="1">
    <location>
        <begin position="34"/>
        <end position="54"/>
    </location>
</feature>
<dbReference type="Proteomes" id="UP000799424">
    <property type="component" value="Unassembled WGS sequence"/>
</dbReference>
<reference evidence="2" key="1">
    <citation type="journal article" date="2020" name="Stud. Mycol.">
        <title>101 Dothideomycetes genomes: a test case for predicting lifestyles and emergence of pathogens.</title>
        <authorList>
            <person name="Haridas S."/>
            <person name="Albert R."/>
            <person name="Binder M."/>
            <person name="Bloem J."/>
            <person name="Labutti K."/>
            <person name="Salamov A."/>
            <person name="Andreopoulos B."/>
            <person name="Baker S."/>
            <person name="Barry K."/>
            <person name="Bills G."/>
            <person name="Bluhm B."/>
            <person name="Cannon C."/>
            <person name="Castanera R."/>
            <person name="Culley D."/>
            <person name="Daum C."/>
            <person name="Ezra D."/>
            <person name="Gonzalez J."/>
            <person name="Henrissat B."/>
            <person name="Kuo A."/>
            <person name="Liang C."/>
            <person name="Lipzen A."/>
            <person name="Lutzoni F."/>
            <person name="Magnuson J."/>
            <person name="Mondo S."/>
            <person name="Nolan M."/>
            <person name="Ohm R."/>
            <person name="Pangilinan J."/>
            <person name="Park H.-J."/>
            <person name="Ramirez L."/>
            <person name="Alfaro M."/>
            <person name="Sun H."/>
            <person name="Tritt A."/>
            <person name="Yoshinaga Y."/>
            <person name="Zwiers L.-H."/>
            <person name="Turgeon B."/>
            <person name="Goodwin S."/>
            <person name="Spatafora J."/>
            <person name="Crous P."/>
            <person name="Grigoriev I."/>
        </authorList>
    </citation>
    <scope>NUCLEOTIDE SEQUENCE</scope>
    <source>
        <strain evidence="2">CBS 113818</strain>
    </source>
</reference>
<gene>
    <name evidence="2" type="ORF">CC86DRAFT_126834</name>
</gene>
<dbReference type="EMBL" id="MU006243">
    <property type="protein sequence ID" value="KAF2819714.1"/>
    <property type="molecule type" value="Genomic_DNA"/>
</dbReference>
<dbReference type="OrthoDB" id="3433125at2759"/>
<proteinExistence type="predicted"/>
<evidence type="ECO:0000256" key="1">
    <source>
        <dbReference type="SAM" id="MobiDB-lite"/>
    </source>
</evidence>
<evidence type="ECO:0000313" key="2">
    <source>
        <dbReference type="EMBL" id="KAF2819714.1"/>
    </source>
</evidence>
<dbReference type="InterPro" id="IPR053221">
    <property type="entry name" value="Burnettramic_acid_biosynth"/>
</dbReference>